<keyword evidence="1" id="KW-0547">Nucleotide-binding</keyword>
<evidence type="ECO:0000313" key="7">
    <source>
        <dbReference type="Proteomes" id="UP001156102"/>
    </source>
</evidence>
<organism evidence="6 7">
    <name type="scientific">Ectobacillus ponti</name>
    <dbReference type="NCBI Taxonomy" id="2961894"/>
    <lineage>
        <taxon>Bacteria</taxon>
        <taxon>Bacillati</taxon>
        <taxon>Bacillota</taxon>
        <taxon>Bacilli</taxon>
        <taxon>Bacillales</taxon>
        <taxon>Bacillaceae</taxon>
        <taxon>Ectobacillus</taxon>
    </lineage>
</organism>
<dbReference type="GO" id="GO:0006310">
    <property type="term" value="P:DNA recombination"/>
    <property type="evidence" value="ECO:0007669"/>
    <property type="project" value="TreeGrafter"/>
</dbReference>
<dbReference type="InterPro" id="IPR001650">
    <property type="entry name" value="Helicase_C-like"/>
</dbReference>
<accession>A0AA41X6P7</accession>
<dbReference type="RefSeq" id="WP_254757513.1">
    <property type="nucleotide sequence ID" value="NZ_JANCLT010000002.1"/>
</dbReference>
<dbReference type="SUPFAM" id="SSF52540">
    <property type="entry name" value="P-loop containing nucleoside triphosphate hydrolases"/>
    <property type="match status" value="1"/>
</dbReference>
<dbReference type="InterPro" id="IPR027417">
    <property type="entry name" value="P-loop_NTPase"/>
</dbReference>
<proteinExistence type="predicted"/>
<feature type="domain" description="Helicase ATP-binding" evidence="4">
    <location>
        <begin position="113"/>
        <end position="265"/>
    </location>
</feature>
<dbReference type="GO" id="GO:0006270">
    <property type="term" value="P:DNA replication initiation"/>
    <property type="evidence" value="ECO:0007669"/>
    <property type="project" value="TreeGrafter"/>
</dbReference>
<dbReference type="PANTHER" id="PTHR30580">
    <property type="entry name" value="PRIMOSOMAL PROTEIN N"/>
    <property type="match status" value="1"/>
</dbReference>
<reference evidence="6" key="1">
    <citation type="submission" date="2022-07" db="EMBL/GenBank/DDBJ databases">
        <authorList>
            <person name="Li W.-J."/>
            <person name="Deng Q.-Q."/>
        </authorList>
    </citation>
    <scope>NUCLEOTIDE SEQUENCE</scope>
    <source>
        <strain evidence="6">SYSU M60031</strain>
    </source>
</reference>
<dbReference type="PROSITE" id="PS51192">
    <property type="entry name" value="HELICASE_ATP_BIND_1"/>
    <property type="match status" value="1"/>
</dbReference>
<dbReference type="FunFam" id="3.40.50.300:FF:001736">
    <property type="entry name" value="COMF operon protein 1"/>
    <property type="match status" value="1"/>
</dbReference>
<dbReference type="Gene3D" id="3.40.50.300">
    <property type="entry name" value="P-loop containing nucleotide triphosphate hydrolases"/>
    <property type="match status" value="2"/>
</dbReference>
<protein>
    <submittedName>
        <fullName evidence="6">DEAD/DEAH box helicase</fullName>
    </submittedName>
</protein>
<dbReference type="SMART" id="SM00487">
    <property type="entry name" value="DEXDc"/>
    <property type="match status" value="1"/>
</dbReference>
<dbReference type="Pfam" id="PF00270">
    <property type="entry name" value="DEAD"/>
    <property type="match status" value="1"/>
</dbReference>
<dbReference type="EMBL" id="JANCLT010000002">
    <property type="protein sequence ID" value="MCP8967624.1"/>
    <property type="molecule type" value="Genomic_DNA"/>
</dbReference>
<dbReference type="AlphaFoldDB" id="A0AA41X6P7"/>
<evidence type="ECO:0000259" key="5">
    <source>
        <dbReference type="PROSITE" id="PS51194"/>
    </source>
</evidence>
<feature type="domain" description="Helicase C-terminal" evidence="5">
    <location>
        <begin position="298"/>
        <end position="440"/>
    </location>
</feature>
<keyword evidence="6" id="KW-0347">Helicase</keyword>
<dbReference type="SMART" id="SM00490">
    <property type="entry name" value="HELICc"/>
    <property type="match status" value="1"/>
</dbReference>
<evidence type="ECO:0000256" key="1">
    <source>
        <dbReference type="ARBA" id="ARBA00022741"/>
    </source>
</evidence>
<dbReference type="InterPro" id="IPR014001">
    <property type="entry name" value="Helicase_ATP-bd"/>
</dbReference>
<comment type="caution">
    <text evidence="6">The sequence shown here is derived from an EMBL/GenBank/DDBJ whole genome shotgun (WGS) entry which is preliminary data.</text>
</comment>
<keyword evidence="6" id="KW-0378">Hydrolase</keyword>
<name>A0AA41X6P7_9BACI</name>
<keyword evidence="2" id="KW-0067">ATP-binding</keyword>
<dbReference type="GO" id="GO:0003677">
    <property type="term" value="F:DNA binding"/>
    <property type="evidence" value="ECO:0007669"/>
    <property type="project" value="UniProtKB-KW"/>
</dbReference>
<dbReference type="GO" id="GO:0005524">
    <property type="term" value="F:ATP binding"/>
    <property type="evidence" value="ECO:0007669"/>
    <property type="project" value="UniProtKB-KW"/>
</dbReference>
<evidence type="ECO:0000259" key="4">
    <source>
        <dbReference type="PROSITE" id="PS51192"/>
    </source>
</evidence>
<evidence type="ECO:0000313" key="6">
    <source>
        <dbReference type="EMBL" id="MCP8967624.1"/>
    </source>
</evidence>
<dbReference type="Pfam" id="PF00271">
    <property type="entry name" value="Helicase_C"/>
    <property type="match status" value="1"/>
</dbReference>
<sequence>MHKLAGRQWFLDEGIPEELKDKVVLEQGLAAAGAGWLCNRCGNQSKSRFASFPCARCGKTCAYCRHCISMGRVSACTTLVRWSGEEESCSNPGTLVWEGTLSPGQKLASQAVVEAVQQRTSCLIWAVCGAGKTEMLFAGIAAALQGGQRVCLATPRTDVVLELAPRLREVFPHTPIAALYGGTPDHDAGAPLVIATTHQLFRYHRAFDTVILDEADAFPYSADATLRFALEGARRRQSAMVYLTATPNEEWKREVKRGKRKAVIIPARYHRHPLPVPSFAWCGDWQRLVKKGRLPARVLRWAAGHLQAKRPVFLFVPHIRYVELATAILQRLDERIAGVHAEDAQRKEKVAAFRRGDIPLLVTTTILERGVTVPNVQVAVMGAEDRLFTESALVQIAGRAGRNAKFPAGDVVFFHFGKTEAQEAAKRHIAGMNRQAKEMGLL</sequence>
<dbReference type="Proteomes" id="UP001156102">
    <property type="component" value="Unassembled WGS sequence"/>
</dbReference>
<dbReference type="PANTHER" id="PTHR30580:SF1">
    <property type="entry name" value="COMF OPERON PROTEIN 1"/>
    <property type="match status" value="1"/>
</dbReference>
<dbReference type="GO" id="GO:0006302">
    <property type="term" value="P:double-strand break repair"/>
    <property type="evidence" value="ECO:0007669"/>
    <property type="project" value="TreeGrafter"/>
</dbReference>
<keyword evidence="7" id="KW-1185">Reference proteome</keyword>
<evidence type="ECO:0000256" key="2">
    <source>
        <dbReference type="ARBA" id="ARBA00022840"/>
    </source>
</evidence>
<gene>
    <name evidence="6" type="ORF">NK662_03610</name>
</gene>
<dbReference type="PROSITE" id="PS51194">
    <property type="entry name" value="HELICASE_CTER"/>
    <property type="match status" value="1"/>
</dbReference>
<dbReference type="GO" id="GO:0043138">
    <property type="term" value="F:3'-5' DNA helicase activity"/>
    <property type="evidence" value="ECO:0007669"/>
    <property type="project" value="TreeGrafter"/>
</dbReference>
<dbReference type="InterPro" id="IPR011545">
    <property type="entry name" value="DEAD/DEAH_box_helicase_dom"/>
</dbReference>
<evidence type="ECO:0000256" key="3">
    <source>
        <dbReference type="ARBA" id="ARBA00023125"/>
    </source>
</evidence>
<keyword evidence="3" id="KW-0238">DNA-binding</keyword>